<evidence type="ECO:0000313" key="8">
    <source>
        <dbReference type="Proteomes" id="UP001283361"/>
    </source>
</evidence>
<evidence type="ECO:0000256" key="4">
    <source>
        <dbReference type="ARBA" id="ARBA00023136"/>
    </source>
</evidence>
<evidence type="ECO:0000256" key="1">
    <source>
        <dbReference type="ARBA" id="ARBA00004141"/>
    </source>
</evidence>
<evidence type="ECO:0000256" key="3">
    <source>
        <dbReference type="ARBA" id="ARBA00022989"/>
    </source>
</evidence>
<accession>A0AAE1DXC6</accession>
<evidence type="ECO:0000256" key="5">
    <source>
        <dbReference type="SAM" id="Phobius"/>
    </source>
</evidence>
<keyword evidence="8" id="KW-1185">Reference proteome</keyword>
<comment type="caution">
    <text evidence="7">The sequence shown here is derived from an EMBL/GenBank/DDBJ whole genome shotgun (WGS) entry which is preliminary data.</text>
</comment>
<feature type="transmembrane region" description="Helical" evidence="5">
    <location>
        <begin position="218"/>
        <end position="242"/>
    </location>
</feature>
<feature type="transmembrane region" description="Helical" evidence="5">
    <location>
        <begin position="113"/>
        <end position="137"/>
    </location>
</feature>
<feature type="transmembrane region" description="Helical" evidence="5">
    <location>
        <begin position="144"/>
        <end position="166"/>
    </location>
</feature>
<evidence type="ECO:0000313" key="7">
    <source>
        <dbReference type="EMBL" id="KAK3786479.1"/>
    </source>
</evidence>
<feature type="domain" description="Amino acid transporter transmembrane" evidence="6">
    <location>
        <begin position="2"/>
        <end position="384"/>
    </location>
</feature>
<dbReference type="FunFam" id="1.20.1740.10:FF:000052">
    <property type="entry name" value="Lysine histidine transporter-like 3"/>
    <property type="match status" value="1"/>
</dbReference>
<evidence type="ECO:0000259" key="6">
    <source>
        <dbReference type="Pfam" id="PF01490"/>
    </source>
</evidence>
<feature type="transmembrane region" description="Helical" evidence="5">
    <location>
        <begin position="262"/>
        <end position="280"/>
    </location>
</feature>
<name>A0AAE1DXC6_9GAST</name>
<feature type="transmembrane region" description="Helical" evidence="5">
    <location>
        <begin position="367"/>
        <end position="387"/>
    </location>
</feature>
<dbReference type="PANTHER" id="PTHR22950">
    <property type="entry name" value="AMINO ACID TRANSPORTER"/>
    <property type="match status" value="1"/>
</dbReference>
<keyword evidence="4 5" id="KW-0472">Membrane</keyword>
<reference evidence="7" key="1">
    <citation type="journal article" date="2023" name="G3 (Bethesda)">
        <title>A reference genome for the long-term kleptoplast-retaining sea slug Elysia crispata morphotype clarki.</title>
        <authorList>
            <person name="Eastman K.E."/>
            <person name="Pendleton A.L."/>
            <person name="Shaikh M.A."/>
            <person name="Suttiyut T."/>
            <person name="Ogas R."/>
            <person name="Tomko P."/>
            <person name="Gavelis G."/>
            <person name="Widhalm J.R."/>
            <person name="Wisecaver J.H."/>
        </authorList>
    </citation>
    <scope>NUCLEOTIDE SEQUENCE</scope>
    <source>
        <strain evidence="7">ECLA1</strain>
    </source>
</reference>
<dbReference type="EMBL" id="JAWDGP010001963">
    <property type="protein sequence ID" value="KAK3786479.1"/>
    <property type="molecule type" value="Genomic_DNA"/>
</dbReference>
<feature type="transmembrane region" description="Helical" evidence="5">
    <location>
        <begin position="301"/>
        <end position="318"/>
    </location>
</feature>
<sequence length="404" mass="43794">MTTTFFLVGEIAGCGLLSFPWALSRTGWVGILIIVFFAGAAIYTGNLLGRCWMMVQQRKLEYSSQPVRHPYPLIGELAFGAPCRQLISCCVNFTSCGACVAYLLLVAQNLMTLFPAGITSYGNWLIMTAAALCPFCWLGTPKDFWPIALCAVLTTTVASAVILAQVVRDASRVPPAFHAPLDLKTFLMAFGLLSFGFGGHHVFPTFQVDMKKPQKFGTAAAISFTAILCMYIPVAAAAFLAYGSNLQPNVLVSLHPGYLHSASVILMTAHLLAGFVILLNPVSQEMEDRCCIPNCFCFRRVMLRTGIVGLLLFVALSVPQFGAIMALIGGSTMTLVVFIIPCMCYLKLSSMKGDWVTVEVPFHEKVLCVEIILVGAVGGAAATYSALDALTYSHFSMPLYLSWR</sequence>
<proteinExistence type="predicted"/>
<dbReference type="PANTHER" id="PTHR22950:SF703">
    <property type="entry name" value="AMINO ACID TRANSPORTER TRANSMEMBRANE DOMAIN-CONTAINING PROTEIN"/>
    <property type="match status" value="1"/>
</dbReference>
<comment type="subcellular location">
    <subcellularLocation>
        <location evidence="1">Membrane</location>
        <topology evidence="1">Multi-pass membrane protein</topology>
    </subcellularLocation>
</comment>
<feature type="transmembrane region" description="Helical" evidence="5">
    <location>
        <begin position="27"/>
        <end position="49"/>
    </location>
</feature>
<dbReference type="InterPro" id="IPR013057">
    <property type="entry name" value="AA_transpt_TM"/>
</dbReference>
<feature type="transmembrane region" description="Helical" evidence="5">
    <location>
        <begin position="324"/>
        <end position="346"/>
    </location>
</feature>
<dbReference type="Proteomes" id="UP001283361">
    <property type="component" value="Unassembled WGS sequence"/>
</dbReference>
<keyword evidence="2 5" id="KW-0812">Transmembrane</keyword>
<evidence type="ECO:0000256" key="2">
    <source>
        <dbReference type="ARBA" id="ARBA00022692"/>
    </source>
</evidence>
<organism evidence="7 8">
    <name type="scientific">Elysia crispata</name>
    <name type="common">lettuce slug</name>
    <dbReference type="NCBI Taxonomy" id="231223"/>
    <lineage>
        <taxon>Eukaryota</taxon>
        <taxon>Metazoa</taxon>
        <taxon>Spiralia</taxon>
        <taxon>Lophotrochozoa</taxon>
        <taxon>Mollusca</taxon>
        <taxon>Gastropoda</taxon>
        <taxon>Heterobranchia</taxon>
        <taxon>Euthyneura</taxon>
        <taxon>Panpulmonata</taxon>
        <taxon>Sacoglossa</taxon>
        <taxon>Placobranchoidea</taxon>
        <taxon>Plakobranchidae</taxon>
        <taxon>Elysia</taxon>
    </lineage>
</organism>
<dbReference type="AlphaFoldDB" id="A0AAE1DXC6"/>
<dbReference type="Pfam" id="PF01490">
    <property type="entry name" value="Aa_trans"/>
    <property type="match status" value="1"/>
</dbReference>
<feature type="transmembrane region" description="Helical" evidence="5">
    <location>
        <begin position="186"/>
        <end position="206"/>
    </location>
</feature>
<feature type="transmembrane region" description="Helical" evidence="5">
    <location>
        <begin position="86"/>
        <end position="107"/>
    </location>
</feature>
<gene>
    <name evidence="7" type="ORF">RRG08_058535</name>
</gene>
<dbReference type="GO" id="GO:0005774">
    <property type="term" value="C:vacuolar membrane"/>
    <property type="evidence" value="ECO:0007669"/>
    <property type="project" value="TreeGrafter"/>
</dbReference>
<dbReference type="GO" id="GO:0015179">
    <property type="term" value="F:L-amino acid transmembrane transporter activity"/>
    <property type="evidence" value="ECO:0007669"/>
    <property type="project" value="TreeGrafter"/>
</dbReference>
<keyword evidence="3 5" id="KW-1133">Transmembrane helix</keyword>
<protein>
    <recommendedName>
        <fullName evidence="6">Amino acid transporter transmembrane domain-containing protein</fullName>
    </recommendedName>
</protein>